<organism evidence="1 2">
    <name type="scientific">Sphingobium xenophagum</name>
    <dbReference type="NCBI Taxonomy" id="121428"/>
    <lineage>
        <taxon>Bacteria</taxon>
        <taxon>Pseudomonadati</taxon>
        <taxon>Pseudomonadota</taxon>
        <taxon>Alphaproteobacteria</taxon>
        <taxon>Sphingomonadales</taxon>
        <taxon>Sphingomonadaceae</taxon>
        <taxon>Sphingobium</taxon>
    </lineage>
</organism>
<proteinExistence type="predicted"/>
<evidence type="ECO:0000313" key="1">
    <source>
        <dbReference type="EMBL" id="MDR7153938.1"/>
    </source>
</evidence>
<sequence>MSYDPGALDAALAAAVGDDRALIADLRVAFLESAARQVDLLGRARCDANWTLAAWRLKGLAASFGLTTLMALADEAAQAAPGDPRALRRLRTALAGLEQAIPHD</sequence>
<accession>A0ABU1WX94</accession>
<keyword evidence="2" id="KW-1185">Reference proteome</keyword>
<dbReference type="EMBL" id="JAVDWV010000003">
    <property type="protein sequence ID" value="MDR7153938.1"/>
    <property type="molecule type" value="Genomic_DNA"/>
</dbReference>
<dbReference type="Proteomes" id="UP001267638">
    <property type="component" value="Unassembled WGS sequence"/>
</dbReference>
<gene>
    <name evidence="1" type="ORF">J2W40_000741</name>
</gene>
<dbReference type="RefSeq" id="WP_310222054.1">
    <property type="nucleotide sequence ID" value="NZ_JAVDWV010000003.1"/>
</dbReference>
<dbReference type="Gene3D" id="1.20.120.160">
    <property type="entry name" value="HPT domain"/>
    <property type="match status" value="1"/>
</dbReference>
<comment type="caution">
    <text evidence="1">The sequence shown here is derived from an EMBL/GenBank/DDBJ whole genome shotgun (WGS) entry which is preliminary data.</text>
</comment>
<reference evidence="1 2" key="1">
    <citation type="submission" date="2023-07" db="EMBL/GenBank/DDBJ databases">
        <title>Sorghum-associated microbial communities from plants grown in Nebraska, USA.</title>
        <authorList>
            <person name="Schachtman D."/>
        </authorList>
    </citation>
    <scope>NUCLEOTIDE SEQUENCE [LARGE SCALE GENOMIC DNA]</scope>
    <source>
        <strain evidence="1 2">4256</strain>
    </source>
</reference>
<dbReference type="InterPro" id="IPR036641">
    <property type="entry name" value="HPT_dom_sf"/>
</dbReference>
<evidence type="ECO:0000313" key="2">
    <source>
        <dbReference type="Proteomes" id="UP001267638"/>
    </source>
</evidence>
<protein>
    <submittedName>
        <fullName evidence="1">HPt (Histidine-containing phosphotransfer) domain-containing protein</fullName>
    </submittedName>
</protein>
<dbReference type="SUPFAM" id="SSF47226">
    <property type="entry name" value="Histidine-containing phosphotransfer domain, HPT domain"/>
    <property type="match status" value="1"/>
</dbReference>
<name>A0ABU1WX94_SPHXE</name>